<proteinExistence type="predicted"/>
<dbReference type="GO" id="GO:0005524">
    <property type="term" value="F:ATP binding"/>
    <property type="evidence" value="ECO:0007669"/>
    <property type="project" value="UniProtKB-KW"/>
</dbReference>
<name>A0A2M8DBL1_9BACT</name>
<sequence length="59" mass="6832">DLLNAWEIVRLLIKINELGTTVILSTHNREIINGLDKRVVTLEKGRIIKDDEKGKYILF</sequence>
<reference evidence="2" key="1">
    <citation type="submission" date="2017-09" db="EMBL/GenBank/DDBJ databases">
        <title>Depth-based differentiation of microbial function through sediment-hosted aquifers and enrichment of novel symbionts in the deep terrestrial subsurface.</title>
        <authorList>
            <person name="Probst A.J."/>
            <person name="Ladd B."/>
            <person name="Jarett J.K."/>
            <person name="Geller-Mcgrath D.E."/>
            <person name="Sieber C.M.K."/>
            <person name="Emerson J.B."/>
            <person name="Anantharaman K."/>
            <person name="Thomas B.C."/>
            <person name="Malmstrom R."/>
            <person name="Stieglmeier M."/>
            <person name="Klingl A."/>
            <person name="Woyke T."/>
            <person name="Ryan C.M."/>
            <person name="Banfield J.F."/>
        </authorList>
    </citation>
    <scope>NUCLEOTIDE SEQUENCE [LARGE SCALE GENOMIC DNA]</scope>
</reference>
<evidence type="ECO:0000313" key="1">
    <source>
        <dbReference type="EMBL" id="PJB87805.1"/>
    </source>
</evidence>
<organism evidence="1 2">
    <name type="scientific">Candidatus Roizmanbacteria bacterium CG_4_9_14_0_8_um_filter_34_12</name>
    <dbReference type="NCBI Taxonomy" id="1974840"/>
    <lineage>
        <taxon>Bacteria</taxon>
        <taxon>Candidatus Roizmaniibacteriota</taxon>
    </lineage>
</organism>
<protein>
    <submittedName>
        <fullName evidence="1">Cell division ATP-binding protein FtsE</fullName>
    </submittedName>
</protein>
<feature type="non-terminal residue" evidence="1">
    <location>
        <position position="1"/>
    </location>
</feature>
<dbReference type="Gene3D" id="3.40.50.300">
    <property type="entry name" value="P-loop containing nucleotide triphosphate hydrolases"/>
    <property type="match status" value="1"/>
</dbReference>
<dbReference type="Proteomes" id="UP000229706">
    <property type="component" value="Unassembled WGS sequence"/>
</dbReference>
<dbReference type="GO" id="GO:0051301">
    <property type="term" value="P:cell division"/>
    <property type="evidence" value="ECO:0007669"/>
    <property type="project" value="UniProtKB-KW"/>
</dbReference>
<comment type="caution">
    <text evidence="1">The sequence shown here is derived from an EMBL/GenBank/DDBJ whole genome shotgun (WGS) entry which is preliminary data.</text>
</comment>
<dbReference type="InterPro" id="IPR027417">
    <property type="entry name" value="P-loop_NTPase"/>
</dbReference>
<dbReference type="EMBL" id="PFTH01000187">
    <property type="protein sequence ID" value="PJB87805.1"/>
    <property type="molecule type" value="Genomic_DNA"/>
</dbReference>
<keyword evidence="1" id="KW-0547">Nucleotide-binding</keyword>
<dbReference type="AlphaFoldDB" id="A0A2M8DBL1"/>
<gene>
    <name evidence="1" type="ORF">CO083_05125</name>
</gene>
<evidence type="ECO:0000313" key="2">
    <source>
        <dbReference type="Proteomes" id="UP000229706"/>
    </source>
</evidence>
<keyword evidence="1" id="KW-0131">Cell cycle</keyword>
<accession>A0A2M8DBL1</accession>
<keyword evidence="1" id="KW-0132">Cell division</keyword>
<dbReference type="SUPFAM" id="SSF52540">
    <property type="entry name" value="P-loop containing nucleoside triphosphate hydrolases"/>
    <property type="match status" value="1"/>
</dbReference>
<keyword evidence="1" id="KW-0067">ATP-binding</keyword>